<feature type="transmembrane region" description="Helical" evidence="1">
    <location>
        <begin position="196"/>
        <end position="218"/>
    </location>
</feature>
<feature type="transmembrane region" description="Helical" evidence="1">
    <location>
        <begin position="110"/>
        <end position="130"/>
    </location>
</feature>
<evidence type="ECO:0000313" key="3">
    <source>
        <dbReference type="Proteomes" id="UP000318509"/>
    </source>
</evidence>
<feature type="transmembrane region" description="Helical" evidence="1">
    <location>
        <begin position="151"/>
        <end position="176"/>
    </location>
</feature>
<dbReference type="AlphaFoldDB" id="A0A537K244"/>
<feature type="transmembrane region" description="Helical" evidence="1">
    <location>
        <begin position="25"/>
        <end position="48"/>
    </location>
</feature>
<sequence length="238" mass="25257">MSSLARGLLGAPGVIRRAIRARPGLFLGVALAVIVLDLSLPLLVLSVFRKPWDHFSFNPWLRNLPGWLLSPTQTLARKVEFVSDVSLFWFIASSPYDAAEWGFSVGLQDLVRWLYMGGVFGAYFALWAYARARLASRPWRGGGRGGAAGAVLSTLGLATSPCSVAGCGLPVLPVMGLALQGLTSGTLAALTAVSRLATQAVLAGVTVAVVALACLIALREGPRSVVTQQQERRGERLT</sequence>
<gene>
    <name evidence="2" type="ORF">E6H00_08715</name>
</gene>
<name>A0A537K244_9BACT</name>
<accession>A0A537K244</accession>
<dbReference type="EMBL" id="VBAK01000118">
    <property type="protein sequence ID" value="TMI89824.1"/>
    <property type="molecule type" value="Genomic_DNA"/>
</dbReference>
<evidence type="ECO:0000313" key="2">
    <source>
        <dbReference type="EMBL" id="TMI89824.1"/>
    </source>
</evidence>
<keyword evidence="1" id="KW-1133">Transmembrane helix</keyword>
<organism evidence="2 3">
    <name type="scientific">Candidatus Segetimicrobium genomatis</name>
    <dbReference type="NCBI Taxonomy" id="2569760"/>
    <lineage>
        <taxon>Bacteria</taxon>
        <taxon>Bacillati</taxon>
        <taxon>Candidatus Sysuimicrobiota</taxon>
        <taxon>Candidatus Sysuimicrobiia</taxon>
        <taxon>Candidatus Sysuimicrobiales</taxon>
        <taxon>Candidatus Segetimicrobiaceae</taxon>
        <taxon>Candidatus Segetimicrobium</taxon>
    </lineage>
</organism>
<proteinExistence type="predicted"/>
<keyword evidence="1" id="KW-0472">Membrane</keyword>
<dbReference type="Proteomes" id="UP000318509">
    <property type="component" value="Unassembled WGS sequence"/>
</dbReference>
<keyword evidence="1" id="KW-0812">Transmembrane</keyword>
<reference evidence="2 3" key="1">
    <citation type="journal article" date="2019" name="Nat. Microbiol.">
        <title>Mediterranean grassland soil C-N compound turnover is dependent on rainfall and depth, and is mediated by genomically divergent microorganisms.</title>
        <authorList>
            <person name="Diamond S."/>
            <person name="Andeer P.F."/>
            <person name="Li Z."/>
            <person name="Crits-Christoph A."/>
            <person name="Burstein D."/>
            <person name="Anantharaman K."/>
            <person name="Lane K.R."/>
            <person name="Thomas B.C."/>
            <person name="Pan C."/>
            <person name="Northen T.R."/>
            <person name="Banfield J.F."/>
        </authorList>
    </citation>
    <scope>NUCLEOTIDE SEQUENCE [LARGE SCALE GENOMIC DNA]</scope>
    <source>
        <strain evidence="2">NP_3</strain>
    </source>
</reference>
<evidence type="ECO:0000256" key="1">
    <source>
        <dbReference type="SAM" id="Phobius"/>
    </source>
</evidence>
<comment type="caution">
    <text evidence="2">The sequence shown here is derived from an EMBL/GenBank/DDBJ whole genome shotgun (WGS) entry which is preliminary data.</text>
</comment>
<protein>
    <submittedName>
        <fullName evidence="2">Uncharacterized protein</fullName>
    </submittedName>
</protein>